<dbReference type="PANTHER" id="PTHR22761">
    <property type="entry name" value="CHARGED MULTIVESICULAR BODY PROTEIN"/>
    <property type="match status" value="1"/>
</dbReference>
<protein>
    <submittedName>
        <fullName evidence="2">Uncharacterized protein</fullName>
    </submittedName>
</protein>
<feature type="region of interest" description="Disordered" evidence="1">
    <location>
        <begin position="434"/>
        <end position="467"/>
    </location>
</feature>
<accession>A0A0D1YHU2</accession>
<name>A0A0D1YHU2_9PEZI</name>
<dbReference type="STRING" id="253628.A0A0D1YHU2"/>
<dbReference type="Pfam" id="PF03357">
    <property type="entry name" value="Snf7"/>
    <property type="match status" value="1"/>
</dbReference>
<dbReference type="EMBL" id="KN847563">
    <property type="protein sequence ID" value="KIW00427.1"/>
    <property type="molecule type" value="Genomic_DNA"/>
</dbReference>
<dbReference type="RefSeq" id="XP_016210296.1">
    <property type="nucleotide sequence ID" value="XM_016361792.1"/>
</dbReference>
<dbReference type="GeneID" id="27315930"/>
<dbReference type="AlphaFoldDB" id="A0A0D1YHU2"/>
<dbReference type="PANTHER" id="PTHR22761:SF18">
    <property type="entry name" value="SORTING PROTEIN SNF7 FAMILY PROTEIN, PUTATIVE (AFU_ORTHOLOGUE AFUA_2G16692)-RELATED"/>
    <property type="match status" value="1"/>
</dbReference>
<dbReference type="GO" id="GO:0006900">
    <property type="term" value="P:vesicle budding from membrane"/>
    <property type="evidence" value="ECO:0007669"/>
    <property type="project" value="TreeGrafter"/>
</dbReference>
<dbReference type="HOGENOM" id="CLU_021165_2_0_1"/>
<evidence type="ECO:0000256" key="1">
    <source>
        <dbReference type="SAM" id="MobiDB-lite"/>
    </source>
</evidence>
<organism evidence="2 3">
    <name type="scientific">Verruconis gallopava</name>
    <dbReference type="NCBI Taxonomy" id="253628"/>
    <lineage>
        <taxon>Eukaryota</taxon>
        <taxon>Fungi</taxon>
        <taxon>Dikarya</taxon>
        <taxon>Ascomycota</taxon>
        <taxon>Pezizomycotina</taxon>
        <taxon>Dothideomycetes</taxon>
        <taxon>Pleosporomycetidae</taxon>
        <taxon>Venturiales</taxon>
        <taxon>Sympoventuriaceae</taxon>
        <taxon>Verruconis</taxon>
    </lineage>
</organism>
<sequence length="565" mass="63508">MSELLHFIQDREAAFKNQSRLASLYSNFSAQKTLNPSGYAANLSAWKRALFHACRKGKVPAVAAANTQSIKRRTVAHEGGKEEEEEEAAATDYLSLSTGEELARALELRPYGRPTGLEEVIKDATEKKELVPLNEYLQQHESIYSKRWIPTPWEVVRWGIRTLTLGLLYSQPSDFTIGRFVVVENVELASQAVLELQRTLDNSSTAGIYSLKTFTSTFERVLGQGSVLSAADMQVLLRFMSRDRPSLTYDAETGTIKFASSEASKPPPIEASDVSIAQVKTLQLSLSQAVPPLEARYAELDARVRDAVAKKQISAAKSFLKARKLVECTLEQRRANLLQVEESLHAIDNAANNVALVDAMKESTKVLRDLNSRVGGVEGVERVTDAMREEMATVEDVNRVMAEPVSDTVIDEEEVDEEFEALLAAEKAKEDAAKEELRKKQAEAEEEERRKKAEDEEKQRLKKLEEDEVKERLRRLEEWEKFQKEAKKAEETKAAEEQAAKEELERRFADLKKQDLNAEDHPEASEQDVESTREGVQDIRLKDNGARESSKKTEEKPIKEPVAAS</sequence>
<gene>
    <name evidence="2" type="ORF">PV09_07957</name>
</gene>
<dbReference type="VEuPathDB" id="FungiDB:PV09_07957"/>
<keyword evidence="3" id="KW-1185">Reference proteome</keyword>
<dbReference type="InterPro" id="IPR005024">
    <property type="entry name" value="Snf7_fam"/>
</dbReference>
<feature type="compositionally biased region" description="Basic and acidic residues" evidence="1">
    <location>
        <begin position="483"/>
        <end position="559"/>
    </location>
</feature>
<dbReference type="Gene3D" id="6.10.140.1230">
    <property type="match status" value="1"/>
</dbReference>
<dbReference type="Proteomes" id="UP000053259">
    <property type="component" value="Unassembled WGS sequence"/>
</dbReference>
<dbReference type="GO" id="GO:0009898">
    <property type="term" value="C:cytoplasmic side of plasma membrane"/>
    <property type="evidence" value="ECO:0007669"/>
    <property type="project" value="TreeGrafter"/>
</dbReference>
<feature type="region of interest" description="Disordered" evidence="1">
    <location>
        <begin position="483"/>
        <end position="565"/>
    </location>
</feature>
<dbReference type="GO" id="GO:0000815">
    <property type="term" value="C:ESCRT III complex"/>
    <property type="evidence" value="ECO:0007669"/>
    <property type="project" value="TreeGrafter"/>
</dbReference>
<evidence type="ECO:0000313" key="2">
    <source>
        <dbReference type="EMBL" id="KIW00427.1"/>
    </source>
</evidence>
<reference evidence="2 3" key="1">
    <citation type="submission" date="2015-01" db="EMBL/GenBank/DDBJ databases">
        <title>The Genome Sequence of Ochroconis gallopava CBS43764.</title>
        <authorList>
            <consortium name="The Broad Institute Genomics Platform"/>
            <person name="Cuomo C."/>
            <person name="de Hoog S."/>
            <person name="Gorbushina A."/>
            <person name="Stielow B."/>
            <person name="Teixiera M."/>
            <person name="Abouelleil A."/>
            <person name="Chapman S.B."/>
            <person name="Priest M."/>
            <person name="Young S.K."/>
            <person name="Wortman J."/>
            <person name="Nusbaum C."/>
            <person name="Birren B."/>
        </authorList>
    </citation>
    <scope>NUCLEOTIDE SEQUENCE [LARGE SCALE GENOMIC DNA]</scope>
    <source>
        <strain evidence="2 3">CBS 43764</strain>
    </source>
</reference>
<dbReference type="FunCoup" id="A0A0D1YHU2">
    <property type="interactions" value="70"/>
</dbReference>
<dbReference type="OrthoDB" id="10250120at2759"/>
<dbReference type="GO" id="GO:0005771">
    <property type="term" value="C:multivesicular body"/>
    <property type="evidence" value="ECO:0007669"/>
    <property type="project" value="TreeGrafter"/>
</dbReference>
<dbReference type="GO" id="GO:0032511">
    <property type="term" value="P:late endosome to vacuole transport via multivesicular body sorting pathway"/>
    <property type="evidence" value="ECO:0007669"/>
    <property type="project" value="TreeGrafter"/>
</dbReference>
<proteinExistence type="predicted"/>
<evidence type="ECO:0000313" key="3">
    <source>
        <dbReference type="Proteomes" id="UP000053259"/>
    </source>
</evidence>
<dbReference type="InParanoid" id="A0A0D1YHU2"/>